<feature type="coiled-coil region" evidence="1">
    <location>
        <begin position="464"/>
        <end position="501"/>
    </location>
</feature>
<gene>
    <name evidence="2" type="ORF">XAT740_LOCUS53910</name>
</gene>
<dbReference type="AlphaFoldDB" id="A0A816EBS2"/>
<feature type="non-terminal residue" evidence="2">
    <location>
        <position position="1"/>
    </location>
</feature>
<dbReference type="EMBL" id="CAJNOR010009436">
    <property type="protein sequence ID" value="CAF1644591.1"/>
    <property type="molecule type" value="Genomic_DNA"/>
</dbReference>
<keyword evidence="1" id="KW-0175">Coiled coil</keyword>
<protein>
    <submittedName>
        <fullName evidence="2">Uncharacterized protein</fullName>
    </submittedName>
</protein>
<evidence type="ECO:0000256" key="1">
    <source>
        <dbReference type="SAM" id="Coils"/>
    </source>
</evidence>
<keyword evidence="3" id="KW-1185">Reference proteome</keyword>
<name>A0A816EBS2_ADIRI</name>
<dbReference type="PANTHER" id="PTHR37162">
    <property type="entry name" value="HAT FAMILY DIMERISATION DOMAINCONTAINING PROTEIN-RELATED"/>
    <property type="match status" value="1"/>
</dbReference>
<comment type="caution">
    <text evidence="2">The sequence shown here is derived from an EMBL/GenBank/DDBJ whole genome shotgun (WGS) entry which is preliminary data.</text>
</comment>
<reference evidence="2" key="1">
    <citation type="submission" date="2021-02" db="EMBL/GenBank/DDBJ databases">
        <authorList>
            <person name="Nowell W R."/>
        </authorList>
    </citation>
    <scope>NUCLEOTIDE SEQUENCE</scope>
</reference>
<organism evidence="2 3">
    <name type="scientific">Adineta ricciae</name>
    <name type="common">Rotifer</name>
    <dbReference type="NCBI Taxonomy" id="249248"/>
    <lineage>
        <taxon>Eukaryota</taxon>
        <taxon>Metazoa</taxon>
        <taxon>Spiralia</taxon>
        <taxon>Gnathifera</taxon>
        <taxon>Rotifera</taxon>
        <taxon>Eurotatoria</taxon>
        <taxon>Bdelloidea</taxon>
        <taxon>Adinetida</taxon>
        <taxon>Adinetidae</taxon>
        <taxon>Adineta</taxon>
    </lineage>
</organism>
<proteinExistence type="predicted"/>
<dbReference type="PANTHER" id="PTHR37162:SF6">
    <property type="entry name" value="BED-TYPE DOMAIN-CONTAINING PROTEIN"/>
    <property type="match status" value="1"/>
</dbReference>
<dbReference type="Proteomes" id="UP000663828">
    <property type="component" value="Unassembled WGS sequence"/>
</dbReference>
<accession>A0A816EBS2</accession>
<sequence>TTGESVDQWSREPVRAVRPVGTVDRCPVNLPTGDTGVSFETDDGEKVTVRPVVHRHCCMPKKQKAMVPASGLMSIGSCPLHVIHNSFRRGTTSTQWAIDESVNEMWFRFSCSAAREDFVKVAHSIVDGYARFLHRFVCTRWIEIGMVLERVLEQWNIINEYFLIYLPQSDKTLARNDRFQRITTTLKDKSTLTRFHFILYLYRTIFKKALVWFQQERLLVHLVFEELVANKQGTQLLSISYELQNSQRIDGKIDIGESTRNCLHDLSVSEKAVFYKGAREIYCTITKELIRTLPINNTLLRHLQCLHPLLRKESASRTNILCIARSMPFLFNEDEIDRLGVEWRTYEMADIPDDWIENKTGDEDQSETTIYHPIDTYWHHVFSVKTSTGSPQFVVLTKLVKCLLSLSHGNADVERGFNENRHLVSDERAFLSEQSVNGQRATSAGVKFFADGKPHQVAITSNLLDNVKNAHSRYRKDQEQQEQLRRNKEIADQAAKSAKTQHELLAEQELDLLEKQKQLQIELNHATHLFEEGNQRLKAAIDARNFSEIETSGILIDSGKRKLTNINTEIVQNNDALNQLRKKMKK</sequence>
<evidence type="ECO:0000313" key="3">
    <source>
        <dbReference type="Proteomes" id="UP000663828"/>
    </source>
</evidence>
<evidence type="ECO:0000313" key="2">
    <source>
        <dbReference type="EMBL" id="CAF1644591.1"/>
    </source>
</evidence>